<sequence length="227" mass="25521">MVECNDMESPQKIADTPDSQDEHLVLKQSHNSREYEESTRNNATHDNVELLTRYYHFGLRWIRRSFRVVSHLLVELHVPELLKELKILISSHPLAATIVAIIVVACGIPILIFLAFAIATLIFTFGGFLIIEGAVLAAASFALIICLSSMAVAFITLGCVSGLLYFTYMQIDRVMRANGWYGENLQPYEARLPEILASIRSSNWHHKGRGSLSSHSSNNHTHKHHSK</sequence>
<dbReference type="EMBL" id="JAPTSV010000002">
    <property type="protein sequence ID" value="KAJ1530834.1"/>
    <property type="molecule type" value="Genomic_DNA"/>
</dbReference>
<keyword evidence="2" id="KW-0472">Membrane</keyword>
<gene>
    <name evidence="3" type="ORF">ONE63_005680</name>
</gene>
<feature type="region of interest" description="Disordered" evidence="1">
    <location>
        <begin position="207"/>
        <end position="227"/>
    </location>
</feature>
<organism evidence="3 4">
    <name type="scientific">Megalurothrips usitatus</name>
    <name type="common">bean blossom thrips</name>
    <dbReference type="NCBI Taxonomy" id="439358"/>
    <lineage>
        <taxon>Eukaryota</taxon>
        <taxon>Metazoa</taxon>
        <taxon>Ecdysozoa</taxon>
        <taxon>Arthropoda</taxon>
        <taxon>Hexapoda</taxon>
        <taxon>Insecta</taxon>
        <taxon>Pterygota</taxon>
        <taxon>Neoptera</taxon>
        <taxon>Paraneoptera</taxon>
        <taxon>Thysanoptera</taxon>
        <taxon>Terebrantia</taxon>
        <taxon>Thripoidea</taxon>
        <taxon>Thripidae</taxon>
        <taxon>Megalurothrips</taxon>
    </lineage>
</organism>
<evidence type="ECO:0000313" key="3">
    <source>
        <dbReference type="EMBL" id="KAJ1530834.1"/>
    </source>
</evidence>
<evidence type="ECO:0008006" key="5">
    <source>
        <dbReference type="Google" id="ProtNLM"/>
    </source>
</evidence>
<evidence type="ECO:0000256" key="2">
    <source>
        <dbReference type="SAM" id="Phobius"/>
    </source>
</evidence>
<keyword evidence="2" id="KW-0812">Transmembrane</keyword>
<accession>A0AAV7Y3J9</accession>
<evidence type="ECO:0000313" key="4">
    <source>
        <dbReference type="Proteomes" id="UP001075354"/>
    </source>
</evidence>
<keyword evidence="2" id="KW-1133">Transmembrane helix</keyword>
<reference evidence="3" key="1">
    <citation type="submission" date="2022-12" db="EMBL/GenBank/DDBJ databases">
        <title>Chromosome-level genome assembly of the bean flower thrips Megalurothrips usitatus.</title>
        <authorList>
            <person name="Ma L."/>
            <person name="Liu Q."/>
            <person name="Li H."/>
            <person name="Cai W."/>
        </authorList>
    </citation>
    <scope>NUCLEOTIDE SEQUENCE</scope>
    <source>
        <strain evidence="3">Cailab_2022a</strain>
    </source>
</reference>
<keyword evidence="4" id="KW-1185">Reference proteome</keyword>
<feature type="transmembrane region" description="Helical" evidence="2">
    <location>
        <begin position="98"/>
        <end position="131"/>
    </location>
</feature>
<feature type="compositionally biased region" description="Low complexity" evidence="1">
    <location>
        <begin position="210"/>
        <end position="219"/>
    </location>
</feature>
<comment type="caution">
    <text evidence="3">The sequence shown here is derived from an EMBL/GenBank/DDBJ whole genome shotgun (WGS) entry which is preliminary data.</text>
</comment>
<protein>
    <recommendedName>
        <fullName evidence="5">Promethin</fullName>
    </recommendedName>
</protein>
<feature type="transmembrane region" description="Helical" evidence="2">
    <location>
        <begin position="137"/>
        <end position="166"/>
    </location>
</feature>
<name>A0AAV7Y3J9_9NEOP</name>
<feature type="region of interest" description="Disordered" evidence="1">
    <location>
        <begin position="1"/>
        <end position="21"/>
    </location>
</feature>
<proteinExistence type="predicted"/>
<evidence type="ECO:0000256" key="1">
    <source>
        <dbReference type="SAM" id="MobiDB-lite"/>
    </source>
</evidence>
<dbReference type="Proteomes" id="UP001075354">
    <property type="component" value="Chromosome 2"/>
</dbReference>
<dbReference type="Pfam" id="PF16015">
    <property type="entry name" value="Promethin"/>
    <property type="match status" value="1"/>
</dbReference>
<dbReference type="AlphaFoldDB" id="A0AAV7Y3J9"/>